<dbReference type="GO" id="GO:0016020">
    <property type="term" value="C:membrane"/>
    <property type="evidence" value="ECO:0007669"/>
    <property type="project" value="UniProtKB-SubCell"/>
</dbReference>
<keyword evidence="4 5" id="KW-0472">Membrane</keyword>
<dbReference type="EMBL" id="OU896709">
    <property type="protein sequence ID" value="CAG9820198.1"/>
    <property type="molecule type" value="Genomic_DNA"/>
</dbReference>
<evidence type="ECO:0000256" key="2">
    <source>
        <dbReference type="ARBA" id="ARBA00022692"/>
    </source>
</evidence>
<reference evidence="6" key="2">
    <citation type="submission" date="2022-10" db="EMBL/GenBank/DDBJ databases">
        <authorList>
            <consortium name="ENA_rothamsted_submissions"/>
            <consortium name="culmorum"/>
            <person name="King R."/>
        </authorList>
    </citation>
    <scope>NUCLEOTIDE SEQUENCE</scope>
</reference>
<dbReference type="Gene3D" id="1.20.1250.20">
    <property type="entry name" value="MFS general substrate transporter like domains"/>
    <property type="match status" value="2"/>
</dbReference>
<dbReference type="InterPro" id="IPR050549">
    <property type="entry name" value="MFS_Trehalose_Transporter"/>
</dbReference>
<dbReference type="OrthoDB" id="6133115at2759"/>
<comment type="subcellular location">
    <subcellularLocation>
        <location evidence="1">Membrane</location>
    </subcellularLocation>
</comment>
<keyword evidence="7" id="KW-1185">Reference proteome</keyword>
<dbReference type="GO" id="GO:0022857">
    <property type="term" value="F:transmembrane transporter activity"/>
    <property type="evidence" value="ECO:0007669"/>
    <property type="project" value="InterPro"/>
</dbReference>
<dbReference type="AlphaFoldDB" id="A0A9N9SK45"/>
<feature type="transmembrane region" description="Helical" evidence="5">
    <location>
        <begin position="233"/>
        <end position="257"/>
    </location>
</feature>
<evidence type="ECO:0000256" key="3">
    <source>
        <dbReference type="ARBA" id="ARBA00022989"/>
    </source>
</evidence>
<keyword evidence="3 5" id="KW-1133">Transmembrane helix</keyword>
<feature type="transmembrane region" description="Helical" evidence="5">
    <location>
        <begin position="513"/>
        <end position="535"/>
    </location>
</feature>
<name>A0A9N9SK45_PHACE</name>
<evidence type="ECO:0000256" key="1">
    <source>
        <dbReference type="ARBA" id="ARBA00004370"/>
    </source>
</evidence>
<feature type="transmembrane region" description="Helical" evidence="5">
    <location>
        <begin position="385"/>
        <end position="408"/>
    </location>
</feature>
<dbReference type="PANTHER" id="PTHR48021">
    <property type="match status" value="1"/>
</dbReference>
<sequence>MKAPIQEERFLPQIIAILIASISTITYGILFAWTSPFIVMILEDKENYSITEDEASFFTVIPPISMILLVPAFGNEESAKKSLRWLRGIEDVDEICNKLKIDMKRQLSERGTWKDLFLVRANRRALAAGVFLRVSQQLIGTGTITMYTKFIFEQSEAGLSSETTSMVASGLGLICVFISGFLLEILGRKKLFMWSLGVCSITLIIMGIYFCIEQYAIDINLEAVKWTPMVCTILYTIGIDSASISTITYGILFAWTSPFIVKIVEDKENYSITEDEASSFTVIPPISMVLLVPVFEDEESAKKSSRWLRGREDVDEICNKLKIDIKRQLSERGTWKDLFLVKANRRALAAGVFLRVSQQLIGTGTITMYTKFIFERSQAGLSSEITSMVASGLGVICVFISGFLLEILGRKKVYMWSLSSCSLTLIIMGNYFCIEQYATDINLEAVKWTPMDCTILYTIGVDSGCFSIPTLMTDELFSASIKAKAVSVLIWTYGIMIFVSSNIFHLLNVQVGLYAPFLLFGIISIFSVFTTSYLVPETKGKTLEEIQQDLGGDNIQRTIKSEEDGIHKS</sequence>
<reference evidence="6" key="1">
    <citation type="submission" date="2022-01" db="EMBL/GenBank/DDBJ databases">
        <authorList>
            <person name="King R."/>
        </authorList>
    </citation>
    <scope>NUCLEOTIDE SEQUENCE</scope>
</reference>
<organism evidence="6 7">
    <name type="scientific">Phaedon cochleariae</name>
    <name type="common">Mustard beetle</name>
    <dbReference type="NCBI Taxonomy" id="80249"/>
    <lineage>
        <taxon>Eukaryota</taxon>
        <taxon>Metazoa</taxon>
        <taxon>Ecdysozoa</taxon>
        <taxon>Arthropoda</taxon>
        <taxon>Hexapoda</taxon>
        <taxon>Insecta</taxon>
        <taxon>Pterygota</taxon>
        <taxon>Neoptera</taxon>
        <taxon>Endopterygota</taxon>
        <taxon>Coleoptera</taxon>
        <taxon>Polyphaga</taxon>
        <taxon>Cucujiformia</taxon>
        <taxon>Chrysomeloidea</taxon>
        <taxon>Chrysomelidae</taxon>
        <taxon>Chrysomelinae</taxon>
        <taxon>Chrysomelini</taxon>
        <taxon>Phaedon</taxon>
    </lineage>
</organism>
<dbReference type="Proteomes" id="UP001153737">
    <property type="component" value="Chromosome 3"/>
</dbReference>
<proteinExistence type="predicted"/>
<feature type="transmembrane region" description="Helical" evidence="5">
    <location>
        <begin position="488"/>
        <end position="507"/>
    </location>
</feature>
<feature type="transmembrane region" description="Helical" evidence="5">
    <location>
        <begin position="55"/>
        <end position="74"/>
    </location>
</feature>
<dbReference type="InterPro" id="IPR036259">
    <property type="entry name" value="MFS_trans_sf"/>
</dbReference>
<evidence type="ECO:0000256" key="4">
    <source>
        <dbReference type="ARBA" id="ARBA00023136"/>
    </source>
</evidence>
<feature type="transmembrane region" description="Helical" evidence="5">
    <location>
        <begin position="166"/>
        <end position="186"/>
    </location>
</feature>
<protein>
    <recommendedName>
        <fullName evidence="8">Sugar transporter</fullName>
    </recommendedName>
</protein>
<dbReference type="Pfam" id="PF00083">
    <property type="entry name" value="Sugar_tr"/>
    <property type="match status" value="2"/>
</dbReference>
<feature type="transmembrane region" description="Helical" evidence="5">
    <location>
        <begin position="192"/>
        <end position="212"/>
    </location>
</feature>
<dbReference type="SUPFAM" id="SSF103473">
    <property type="entry name" value="MFS general substrate transporter"/>
    <property type="match status" value="2"/>
</dbReference>
<feature type="transmembrane region" description="Helical" evidence="5">
    <location>
        <begin position="12"/>
        <end position="35"/>
    </location>
</feature>
<gene>
    <name evidence="6" type="ORF">PHAECO_LOCUS7107</name>
</gene>
<evidence type="ECO:0000313" key="6">
    <source>
        <dbReference type="EMBL" id="CAG9820198.1"/>
    </source>
</evidence>
<keyword evidence="2 5" id="KW-0812">Transmembrane</keyword>
<dbReference type="InterPro" id="IPR005828">
    <property type="entry name" value="MFS_sugar_transport-like"/>
</dbReference>
<evidence type="ECO:0000313" key="7">
    <source>
        <dbReference type="Proteomes" id="UP001153737"/>
    </source>
</evidence>
<evidence type="ECO:0008006" key="8">
    <source>
        <dbReference type="Google" id="ProtNLM"/>
    </source>
</evidence>
<dbReference type="PANTHER" id="PTHR48021:SF46">
    <property type="entry name" value="MAJOR FACILITATOR SUPERFAMILY (MFS) PROFILE DOMAIN-CONTAINING PROTEIN"/>
    <property type="match status" value="1"/>
</dbReference>
<accession>A0A9N9SK45</accession>
<evidence type="ECO:0000256" key="5">
    <source>
        <dbReference type="SAM" id="Phobius"/>
    </source>
</evidence>